<protein>
    <submittedName>
        <fullName evidence="6">LysR substrate-binding domain-containing protein</fullName>
    </submittedName>
</protein>
<dbReference type="PANTHER" id="PTHR30579">
    <property type="entry name" value="TRANSCRIPTIONAL REGULATOR"/>
    <property type="match status" value="1"/>
</dbReference>
<keyword evidence="3" id="KW-0238">DNA-binding</keyword>
<dbReference type="AlphaFoldDB" id="A0AAW9SFV2"/>
<evidence type="ECO:0000256" key="4">
    <source>
        <dbReference type="ARBA" id="ARBA00023163"/>
    </source>
</evidence>
<evidence type="ECO:0000256" key="2">
    <source>
        <dbReference type="ARBA" id="ARBA00023015"/>
    </source>
</evidence>
<keyword evidence="7" id="KW-1185">Reference proteome</keyword>
<gene>
    <name evidence="6" type="ORF">ABFB10_12010</name>
</gene>
<dbReference type="EMBL" id="JBDNCH010000002">
    <property type="protein sequence ID" value="MEN9061642.1"/>
    <property type="molecule type" value="Genomic_DNA"/>
</dbReference>
<dbReference type="GO" id="GO:0003677">
    <property type="term" value="F:DNA binding"/>
    <property type="evidence" value="ECO:0007669"/>
    <property type="project" value="UniProtKB-KW"/>
</dbReference>
<keyword evidence="2" id="KW-0805">Transcription regulation</keyword>
<evidence type="ECO:0000313" key="7">
    <source>
        <dbReference type="Proteomes" id="UP001428774"/>
    </source>
</evidence>
<organism evidence="6 7">
    <name type="scientific">Ponticoccus litoralis</name>
    <dbReference type="NCBI Taxonomy" id="422297"/>
    <lineage>
        <taxon>Bacteria</taxon>
        <taxon>Pseudomonadati</taxon>
        <taxon>Pseudomonadota</taxon>
        <taxon>Alphaproteobacteria</taxon>
        <taxon>Rhodobacterales</taxon>
        <taxon>Roseobacteraceae</taxon>
        <taxon>Ponticoccus</taxon>
    </lineage>
</organism>
<dbReference type="InterPro" id="IPR005119">
    <property type="entry name" value="LysR_subst-bd"/>
</dbReference>
<dbReference type="Pfam" id="PF00126">
    <property type="entry name" value="HTH_1"/>
    <property type="match status" value="1"/>
</dbReference>
<comment type="caution">
    <text evidence="6">The sequence shown here is derived from an EMBL/GenBank/DDBJ whole genome shotgun (WGS) entry which is preliminary data.</text>
</comment>
<sequence>MRPDLQLAHLKTLIAIDTHGSFSAAADILGRSQSAVTQQMQGLELSVGRPIFENVGRGRQLTVAGQELLRHAHEIVRMCSTAVISAEKRYDSRTIRVGAPLELANAILPDVMRDFAKLYPHSRIQLNIDRSRALMEALEAGGLDIAISTWRRGVRDGRLLKLLRVQWVAAQRWTMPEDGPLPLVLTDEPSMFRRICLNALELVGMPYYERLTTHSPAGVRFAVEAGLGVTARTLSAFRSDIQVLGPEFGLPPLPRVSYYLHQSNYQTSEETEALRKLLESHEMDGSAVE</sequence>
<evidence type="ECO:0000256" key="1">
    <source>
        <dbReference type="ARBA" id="ARBA00009437"/>
    </source>
</evidence>
<dbReference type="SUPFAM" id="SSF53850">
    <property type="entry name" value="Periplasmic binding protein-like II"/>
    <property type="match status" value="1"/>
</dbReference>
<reference evidence="6 7" key="1">
    <citation type="submission" date="2024-05" db="EMBL/GenBank/DDBJ databases">
        <title>Genome sequence of Ponticoccus litoralis KCCM 90028.</title>
        <authorList>
            <person name="Kim J.M."/>
            <person name="Lee J.K."/>
            <person name="Choi B.J."/>
            <person name="Bayburt H."/>
            <person name="Baek J.H."/>
            <person name="Jeon C.O."/>
        </authorList>
    </citation>
    <scope>NUCLEOTIDE SEQUENCE [LARGE SCALE GENOMIC DNA]</scope>
    <source>
        <strain evidence="6 7">KCCM 90028</strain>
    </source>
</reference>
<evidence type="ECO:0000259" key="5">
    <source>
        <dbReference type="PROSITE" id="PS50931"/>
    </source>
</evidence>
<dbReference type="InterPro" id="IPR036390">
    <property type="entry name" value="WH_DNA-bd_sf"/>
</dbReference>
<dbReference type="Pfam" id="PF03466">
    <property type="entry name" value="LysR_substrate"/>
    <property type="match status" value="1"/>
</dbReference>
<proteinExistence type="inferred from homology"/>
<dbReference type="Gene3D" id="1.10.10.10">
    <property type="entry name" value="Winged helix-like DNA-binding domain superfamily/Winged helix DNA-binding domain"/>
    <property type="match status" value="1"/>
</dbReference>
<evidence type="ECO:0000313" key="6">
    <source>
        <dbReference type="EMBL" id="MEN9061642.1"/>
    </source>
</evidence>
<dbReference type="PANTHER" id="PTHR30579:SF7">
    <property type="entry name" value="HTH-TYPE TRANSCRIPTIONAL REGULATOR LRHA-RELATED"/>
    <property type="match status" value="1"/>
</dbReference>
<dbReference type="Gene3D" id="3.40.190.10">
    <property type="entry name" value="Periplasmic binding protein-like II"/>
    <property type="match status" value="2"/>
</dbReference>
<name>A0AAW9SFV2_9RHOB</name>
<dbReference type="GO" id="GO:0003700">
    <property type="term" value="F:DNA-binding transcription factor activity"/>
    <property type="evidence" value="ECO:0007669"/>
    <property type="project" value="InterPro"/>
</dbReference>
<comment type="similarity">
    <text evidence="1">Belongs to the LysR transcriptional regulatory family.</text>
</comment>
<keyword evidence="4" id="KW-0804">Transcription</keyword>
<dbReference type="SUPFAM" id="SSF46785">
    <property type="entry name" value="Winged helix' DNA-binding domain"/>
    <property type="match status" value="1"/>
</dbReference>
<evidence type="ECO:0000256" key="3">
    <source>
        <dbReference type="ARBA" id="ARBA00023125"/>
    </source>
</evidence>
<dbReference type="InterPro" id="IPR036388">
    <property type="entry name" value="WH-like_DNA-bd_sf"/>
</dbReference>
<dbReference type="InterPro" id="IPR000847">
    <property type="entry name" value="LysR_HTH_N"/>
</dbReference>
<dbReference type="RefSeq" id="WP_347166695.1">
    <property type="nucleotide sequence ID" value="NZ_JBDNCH010000002.1"/>
</dbReference>
<dbReference type="PROSITE" id="PS50931">
    <property type="entry name" value="HTH_LYSR"/>
    <property type="match status" value="1"/>
</dbReference>
<accession>A0AAW9SFV2</accession>
<dbReference type="Proteomes" id="UP001428774">
    <property type="component" value="Unassembled WGS sequence"/>
</dbReference>
<feature type="domain" description="HTH lysR-type" evidence="5">
    <location>
        <begin position="5"/>
        <end position="62"/>
    </location>
</feature>
<dbReference type="InterPro" id="IPR050176">
    <property type="entry name" value="LTTR"/>
</dbReference>